<evidence type="ECO:0008006" key="11">
    <source>
        <dbReference type="Google" id="ProtNLM"/>
    </source>
</evidence>
<reference evidence="9 10" key="1">
    <citation type="submission" date="2015-06" db="EMBL/GenBank/DDBJ databases">
        <title>Cloning and characterization of the uncialamcin biosynthetic gene cluster.</title>
        <authorList>
            <person name="Yan X."/>
            <person name="Huang T."/>
            <person name="Ge H."/>
            <person name="Shen B."/>
        </authorList>
    </citation>
    <scope>NUCLEOTIDE SEQUENCE [LARGE SCALE GENOMIC DNA]</scope>
    <source>
        <strain evidence="9 10">DCA2648</strain>
    </source>
</reference>
<keyword evidence="6 8" id="KW-0472">Membrane</keyword>
<dbReference type="RefSeq" id="WP_073785826.1">
    <property type="nucleotide sequence ID" value="NZ_JAPEPH010000001.1"/>
</dbReference>
<dbReference type="PANTHER" id="PTHR23517">
    <property type="entry name" value="RESISTANCE PROTEIN MDTM, PUTATIVE-RELATED-RELATED"/>
    <property type="match status" value="1"/>
</dbReference>
<feature type="transmembrane region" description="Helical" evidence="8">
    <location>
        <begin position="271"/>
        <end position="288"/>
    </location>
</feature>
<dbReference type="SUPFAM" id="SSF103473">
    <property type="entry name" value="MFS general substrate transporter"/>
    <property type="match status" value="1"/>
</dbReference>
<keyword evidence="2" id="KW-0813">Transport</keyword>
<feature type="transmembrane region" description="Helical" evidence="8">
    <location>
        <begin position="300"/>
        <end position="322"/>
    </location>
</feature>
<evidence type="ECO:0000256" key="1">
    <source>
        <dbReference type="ARBA" id="ARBA00004651"/>
    </source>
</evidence>
<accession>A0A1Q4V9H4</accession>
<dbReference type="Pfam" id="PF07690">
    <property type="entry name" value="MFS_1"/>
    <property type="match status" value="1"/>
</dbReference>
<keyword evidence="4 8" id="KW-0812">Transmembrane</keyword>
<dbReference type="PANTHER" id="PTHR23517:SF2">
    <property type="entry name" value="MULTIDRUG RESISTANCE PROTEIN MDTH"/>
    <property type="match status" value="1"/>
</dbReference>
<dbReference type="InterPro" id="IPR050171">
    <property type="entry name" value="MFS_Transporters"/>
</dbReference>
<comment type="caution">
    <text evidence="9">The sequence shown here is derived from an EMBL/GenBank/DDBJ whole genome shotgun (WGS) entry which is preliminary data.</text>
</comment>
<feature type="transmembrane region" description="Helical" evidence="8">
    <location>
        <begin position="234"/>
        <end position="259"/>
    </location>
</feature>
<name>A0A1Q4V9H4_9ACTN</name>
<proteinExistence type="predicted"/>
<evidence type="ECO:0000256" key="5">
    <source>
        <dbReference type="ARBA" id="ARBA00022989"/>
    </source>
</evidence>
<dbReference type="InterPro" id="IPR011701">
    <property type="entry name" value="MFS"/>
</dbReference>
<evidence type="ECO:0000256" key="6">
    <source>
        <dbReference type="ARBA" id="ARBA00023136"/>
    </source>
</evidence>
<feature type="transmembrane region" description="Helical" evidence="8">
    <location>
        <begin position="68"/>
        <end position="90"/>
    </location>
</feature>
<dbReference type="InterPro" id="IPR036259">
    <property type="entry name" value="MFS_trans_sf"/>
</dbReference>
<dbReference type="GO" id="GO:0022857">
    <property type="term" value="F:transmembrane transporter activity"/>
    <property type="evidence" value="ECO:0007669"/>
    <property type="project" value="InterPro"/>
</dbReference>
<evidence type="ECO:0000256" key="8">
    <source>
        <dbReference type="SAM" id="Phobius"/>
    </source>
</evidence>
<protein>
    <recommendedName>
        <fullName evidence="11">Major facilitator superfamily (MFS) profile domain-containing protein</fullName>
    </recommendedName>
</protein>
<feature type="transmembrane region" description="Helical" evidence="8">
    <location>
        <begin position="328"/>
        <end position="352"/>
    </location>
</feature>
<feature type="transmembrane region" description="Helical" evidence="8">
    <location>
        <begin position="191"/>
        <end position="213"/>
    </location>
</feature>
<evidence type="ECO:0000256" key="7">
    <source>
        <dbReference type="SAM" id="MobiDB-lite"/>
    </source>
</evidence>
<feature type="compositionally biased region" description="Basic and acidic residues" evidence="7">
    <location>
        <begin position="1"/>
        <end position="16"/>
    </location>
</feature>
<dbReference type="EMBL" id="LFBV01000002">
    <property type="protein sequence ID" value="OKH94390.1"/>
    <property type="molecule type" value="Genomic_DNA"/>
</dbReference>
<evidence type="ECO:0000313" key="10">
    <source>
        <dbReference type="Proteomes" id="UP000186455"/>
    </source>
</evidence>
<organism evidence="9 10">
    <name type="scientific">Streptomyces uncialis</name>
    <dbReference type="NCBI Taxonomy" id="1048205"/>
    <lineage>
        <taxon>Bacteria</taxon>
        <taxon>Bacillati</taxon>
        <taxon>Actinomycetota</taxon>
        <taxon>Actinomycetes</taxon>
        <taxon>Kitasatosporales</taxon>
        <taxon>Streptomycetaceae</taxon>
        <taxon>Streptomyces</taxon>
    </lineage>
</organism>
<feature type="transmembrane region" description="Helical" evidence="8">
    <location>
        <begin position="167"/>
        <end position="185"/>
    </location>
</feature>
<keyword evidence="3" id="KW-1003">Cell membrane</keyword>
<feature type="region of interest" description="Disordered" evidence="7">
    <location>
        <begin position="1"/>
        <end position="23"/>
    </location>
</feature>
<dbReference type="Proteomes" id="UP000186455">
    <property type="component" value="Unassembled WGS sequence"/>
</dbReference>
<evidence type="ECO:0000313" key="9">
    <source>
        <dbReference type="EMBL" id="OKH94390.1"/>
    </source>
</evidence>
<dbReference type="Gene3D" id="1.20.1250.20">
    <property type="entry name" value="MFS general substrate transporter like domains"/>
    <property type="match status" value="1"/>
</dbReference>
<gene>
    <name evidence="9" type="ORF">AB852_08710</name>
</gene>
<feature type="transmembrane region" description="Helical" evidence="8">
    <location>
        <begin position="41"/>
        <end position="62"/>
    </location>
</feature>
<evidence type="ECO:0000256" key="3">
    <source>
        <dbReference type="ARBA" id="ARBA00022475"/>
    </source>
</evidence>
<evidence type="ECO:0000256" key="4">
    <source>
        <dbReference type="ARBA" id="ARBA00022692"/>
    </source>
</evidence>
<evidence type="ECO:0000256" key="2">
    <source>
        <dbReference type="ARBA" id="ARBA00022448"/>
    </source>
</evidence>
<dbReference type="GO" id="GO:0005886">
    <property type="term" value="C:plasma membrane"/>
    <property type="evidence" value="ECO:0007669"/>
    <property type="project" value="UniProtKB-SubCell"/>
</dbReference>
<dbReference type="AlphaFoldDB" id="A0A1Q4V9H4"/>
<keyword evidence="10" id="KW-1185">Reference proteome</keyword>
<comment type="subcellular location">
    <subcellularLocation>
        <location evidence="1">Cell membrane</location>
        <topology evidence="1">Multi-pass membrane protein</topology>
    </subcellularLocation>
</comment>
<dbReference type="STRING" id="1048205.AB852_08710"/>
<sequence>MTGKHGESPGTHRESVGTHADGAGTHEERAKWSDYLPSLQLVAFIEWTGTGLFLAASTIYFVRIVGLSVTSVGAGLAIAGAVAMPAAVPVARLAERFGPRRVLVGVDLIRSVATLAYLWVDGWRGFLCVAIVIAVTEQSSAPLVQAYVGARVERNLRSRVMAMQRTIVNLGISAGGLIASVALGRGDRASFDWLMIGGAAAYAAVALLLLCVRGDEGAQRTQPRVGLLLKDWKLLGFTLYNAVLSLWTPMLNVAFPLWLVTRTDVPERYVGILYAVNTVACVALQYPLNACYRTPRRSWVSYGVAGGLLAVSCAGFSLAPGVEPSTAVAVMAGSIVLLTFGEVLQVGASWTLSYELAPEHARSAYLVLFNLGRTMANRVAGPLLMTGVVLALGTAGWVLLAGIFLLSSAVPVLALVRRLPAKASVLGPVS</sequence>
<keyword evidence="5 8" id="KW-1133">Transmembrane helix</keyword>